<dbReference type="AlphaFoldDB" id="A0A0F8U8B9"/>
<dbReference type="VEuPathDB" id="FungiDB:P175DRAFT_0493678"/>
<dbReference type="GO" id="GO:0005634">
    <property type="term" value="C:nucleus"/>
    <property type="evidence" value="ECO:0007669"/>
    <property type="project" value="TreeGrafter"/>
</dbReference>
<dbReference type="InterPro" id="IPR011012">
    <property type="entry name" value="Longin-like_dom_sf"/>
</dbReference>
<reference evidence="3 4" key="1">
    <citation type="submission" date="2015-02" db="EMBL/GenBank/DDBJ databases">
        <title>Draft Genome Sequences of Two Closely-Related Aflatoxigenic Aspergillus Species Obtained from the Cote d'Ivoire.</title>
        <authorList>
            <person name="Moore G.G."/>
            <person name="Beltz S.B."/>
            <person name="Mack B.M."/>
        </authorList>
    </citation>
    <scope>NUCLEOTIDE SEQUENCE [LARGE SCALE GENOMIC DNA]</scope>
    <source>
        <strain evidence="3 4">SRRC1432</strain>
    </source>
</reference>
<dbReference type="GO" id="GO:0016480">
    <property type="term" value="P:negative regulation of transcription by RNA polymerase III"/>
    <property type="evidence" value="ECO:0007669"/>
    <property type="project" value="InterPro"/>
</dbReference>
<evidence type="ECO:0000313" key="4">
    <source>
        <dbReference type="Proteomes" id="UP000034947"/>
    </source>
</evidence>
<name>A0A0F8U8B9_9EURO</name>
<dbReference type="Pfam" id="PF01217">
    <property type="entry name" value="Clat_adaptor_s"/>
    <property type="match status" value="1"/>
</dbReference>
<comment type="caution">
    <text evidence="3">The sequence shown here is derived from an EMBL/GenBank/DDBJ whole genome shotgun (WGS) entry which is preliminary data.</text>
</comment>
<feature type="domain" description="AP complex mu/sigma subunit" evidence="2">
    <location>
        <begin position="14"/>
        <end position="103"/>
    </location>
</feature>
<dbReference type="Gene3D" id="3.30.450.60">
    <property type="match status" value="1"/>
</dbReference>
<dbReference type="InterPro" id="IPR038564">
    <property type="entry name" value="Maf1_sf"/>
</dbReference>
<organism evidence="3 4">
    <name type="scientific">Aspergillus ochraceoroseus</name>
    <dbReference type="NCBI Taxonomy" id="138278"/>
    <lineage>
        <taxon>Eukaryota</taxon>
        <taxon>Fungi</taxon>
        <taxon>Dikarya</taxon>
        <taxon>Ascomycota</taxon>
        <taxon>Pezizomycotina</taxon>
        <taxon>Eurotiomycetes</taxon>
        <taxon>Eurotiomycetidae</taxon>
        <taxon>Eurotiales</taxon>
        <taxon>Aspergillaceae</taxon>
        <taxon>Aspergillus</taxon>
        <taxon>Aspergillus subgen. Nidulantes</taxon>
    </lineage>
</organism>
<gene>
    <name evidence="3" type="ORF">AOCH_006500</name>
</gene>
<proteinExistence type="predicted"/>
<dbReference type="InterPro" id="IPR015257">
    <property type="entry name" value="Maf1"/>
</dbReference>
<dbReference type="EMBL" id="JYKN01002587">
    <property type="protein sequence ID" value="KKK15803.1"/>
    <property type="molecule type" value="Genomic_DNA"/>
</dbReference>
<dbReference type="InterPro" id="IPR022775">
    <property type="entry name" value="AP_mu_sigma_su"/>
</dbReference>
<dbReference type="PANTHER" id="PTHR22504">
    <property type="entry name" value="REPRESSOR OF RNA POLYMERASE III TRANSCRIPTION MAF1"/>
    <property type="match status" value="1"/>
</dbReference>
<feature type="region of interest" description="Disordered" evidence="1">
    <location>
        <begin position="403"/>
        <end position="430"/>
    </location>
</feature>
<evidence type="ECO:0000256" key="1">
    <source>
        <dbReference type="SAM" id="MobiDB-lite"/>
    </source>
</evidence>
<evidence type="ECO:0000313" key="3">
    <source>
        <dbReference type="EMBL" id="KKK15803.1"/>
    </source>
</evidence>
<keyword evidence="4" id="KW-1185">Reference proteome</keyword>
<dbReference type="SUPFAM" id="SSF64356">
    <property type="entry name" value="SNARE-like"/>
    <property type="match status" value="1"/>
</dbReference>
<protein>
    <submittedName>
        <fullName evidence="3">Mitogen-activated protein</fullName>
    </submittedName>
</protein>
<accession>A0A0F8U8B9</accession>
<dbReference type="Pfam" id="PF09174">
    <property type="entry name" value="Maf1"/>
    <property type="match status" value="1"/>
</dbReference>
<evidence type="ECO:0000259" key="2">
    <source>
        <dbReference type="Pfam" id="PF01217"/>
    </source>
</evidence>
<dbReference type="OrthoDB" id="277029at2759"/>
<dbReference type="VEuPathDB" id="FungiDB:P175DRAFT_0474885"/>
<dbReference type="GO" id="GO:0000994">
    <property type="term" value="F:RNA polymerase III core binding"/>
    <property type="evidence" value="ECO:0007669"/>
    <property type="project" value="TreeGrafter"/>
</dbReference>
<dbReference type="PANTHER" id="PTHR22504:SF0">
    <property type="entry name" value="REPRESSOR OF RNA POLYMERASE III TRANSCRIPTION MAF1 HOMOLOG"/>
    <property type="match status" value="1"/>
</dbReference>
<dbReference type="Proteomes" id="UP000034947">
    <property type="component" value="Unassembled WGS sequence"/>
</dbReference>
<dbReference type="Gene3D" id="3.40.1000.50">
    <property type="entry name" value="Repressor of RNA polymerase III transcription Maf1"/>
    <property type="match status" value="1"/>
</dbReference>
<sequence length="430" mass="49194">TPHHPYSALTWPRCSDTKVVYRRYASLFFIAGCASTDNELITLEIVHRYVEQMDKYYGNVCELDIIFNFQKAYFILDELLLAGEMQESSKKNVLRCISQQDSLEDMEFLPLPEFEDVTSSLNFDTADCHIVGGCDLYTTKAARADRKLYKNIEQSLEAQYESVLRLSASLSPPNASHAAASLNLSRSSPFGPLSDHSSRRTFAYLIATLNASHPDYDFSHVLRPSDFHRERNLKRVMNTIDSTLFNLRPREAIDLTPPSPSTVSGSYNAEASSTWGQRMWKIMDEQMSLKECSIYSYSPEEDPSDADDGAIWSLHYFFFNRLRKRVCYIYIRAIPILSHTPSEGVATPTTKRTFDDGYLTPNISSSKRTRYWFGEHAELDESESDEEHKSKRPVDEFDHYIMSDEEFRSRSGSKGTVRAMSEEIADSMEV</sequence>
<dbReference type="FunFam" id="3.40.1000.50:FF:000004">
    <property type="entry name" value="Repressor of RNA polymerase III transcription MAF1"/>
    <property type="match status" value="1"/>
</dbReference>
<feature type="non-terminal residue" evidence="3">
    <location>
        <position position="1"/>
    </location>
</feature>